<keyword evidence="5" id="KW-1185">Reference proteome</keyword>
<evidence type="ECO:0000256" key="2">
    <source>
        <dbReference type="SAM" id="MobiDB-lite"/>
    </source>
</evidence>
<dbReference type="AlphaFoldDB" id="A0A6A6QCL8"/>
<gene>
    <name evidence="4" type="ORF">BU16DRAFT_531232</name>
</gene>
<proteinExistence type="predicted"/>
<dbReference type="Gene3D" id="3.30.160.60">
    <property type="entry name" value="Classic Zinc Finger"/>
    <property type="match status" value="2"/>
</dbReference>
<organism evidence="4 5">
    <name type="scientific">Lophium mytilinum</name>
    <dbReference type="NCBI Taxonomy" id="390894"/>
    <lineage>
        <taxon>Eukaryota</taxon>
        <taxon>Fungi</taxon>
        <taxon>Dikarya</taxon>
        <taxon>Ascomycota</taxon>
        <taxon>Pezizomycotina</taxon>
        <taxon>Dothideomycetes</taxon>
        <taxon>Pleosporomycetidae</taxon>
        <taxon>Mytilinidiales</taxon>
        <taxon>Mytilinidiaceae</taxon>
        <taxon>Lophium</taxon>
    </lineage>
</organism>
<name>A0A6A6QCL8_9PEZI</name>
<evidence type="ECO:0000259" key="3">
    <source>
        <dbReference type="PROSITE" id="PS50157"/>
    </source>
</evidence>
<dbReference type="PROSITE" id="PS50157">
    <property type="entry name" value="ZINC_FINGER_C2H2_2"/>
    <property type="match status" value="1"/>
</dbReference>
<keyword evidence="1" id="KW-0862">Zinc</keyword>
<feature type="compositionally biased region" description="Basic residues" evidence="2">
    <location>
        <begin position="73"/>
        <end position="91"/>
    </location>
</feature>
<dbReference type="InterPro" id="IPR059095">
    <property type="entry name" value="Znf_C2H2_17_2nd"/>
</dbReference>
<dbReference type="EMBL" id="MU004198">
    <property type="protein sequence ID" value="KAF2489756.1"/>
    <property type="molecule type" value="Genomic_DNA"/>
</dbReference>
<evidence type="ECO:0000313" key="5">
    <source>
        <dbReference type="Proteomes" id="UP000799750"/>
    </source>
</evidence>
<dbReference type="InterPro" id="IPR059009">
    <property type="entry name" value="Znf_C2H2_17_1st"/>
</dbReference>
<dbReference type="OrthoDB" id="5305647at2759"/>
<evidence type="ECO:0000313" key="4">
    <source>
        <dbReference type="EMBL" id="KAF2489756.1"/>
    </source>
</evidence>
<feature type="region of interest" description="Disordered" evidence="2">
    <location>
        <begin position="68"/>
        <end position="114"/>
    </location>
</feature>
<feature type="region of interest" description="Disordered" evidence="2">
    <location>
        <begin position="551"/>
        <end position="636"/>
    </location>
</feature>
<accession>A0A6A6QCL8</accession>
<keyword evidence="1" id="KW-0863">Zinc-finger</keyword>
<protein>
    <recommendedName>
        <fullName evidence="3">C2H2-type domain-containing protein</fullName>
    </recommendedName>
</protein>
<dbReference type="SMART" id="SM00355">
    <property type="entry name" value="ZnF_C2H2"/>
    <property type="match status" value="3"/>
</dbReference>
<dbReference type="Pfam" id="PF26177">
    <property type="entry name" value="zf_C2H2_17_1st"/>
    <property type="match status" value="1"/>
</dbReference>
<dbReference type="GO" id="GO:0008270">
    <property type="term" value="F:zinc ion binding"/>
    <property type="evidence" value="ECO:0007669"/>
    <property type="project" value="UniProtKB-KW"/>
</dbReference>
<sequence length="853" mass="95342">MAIQGQRPQHSTSIYLTFKVFQLINQLRRRLKPRVQASSAETLDEIVGAKRAGIRATVEDVTFSRLEKSLPHQAKHRHRDRVAKPQKRGSRVKPLPLGKHASGGASTHEEEVQRMLRDLESPNSALQLSQVAANQKQFLNRNTEPNFDIFPLQVLICRLAEVQDAIEVLYLARAQYDDKWLICQGNELGLAIDEVFIANYEHLLLSLRGQLMQAIVRKVLERAKGGSHDEYGKKQRRLLSWFSEFPDCHRPLSTTWPWSIKPSLAVLWGVCWMFYYPNGTQPNPIASSGAEYDNLGVPQNYFLNDDESARQFMGWSTRPPQPDEYVQFGRQMMQQAGDGGRRGGRGSVGDVGARMRNAEGDLSSGHMTRRPSHNLHLNAAQPQYANPPSDPIGSAGFLAQFTGSTRQSQASPAAQYNNTYALSSHASSTTPAQAFPWPGNSGIATDDFLGPDVDAFANWNFTQPNATTQHSPVSPELPRQSLDGSHLTPTIRLTEPNGQAPDARRLAAPQVFLAASSIYDAGTPQAPLPQQNQHRQNISVHTNFPIYNNNNIMGHISQGSPHNMTPNTPNNTSILSPVSMGGERSPVSYHSPRRLSNAQSHASSHSRPRAESEEGSQSPEAAESTISPRRGGHAFKRAEEPPRNAANKMFCQHSDCATLNTTFDRKCEWSKHMDKHDRPYKCSVAGCEKLQGFTYSGGLLRHEREVHKMHGGTKKALFCPFPDCKRSSGQGFTRKENLAEHKRRVHRGVSGSSDLGTAFKAEAGERDDGDSPEELREEETQLESDLYASRKRKRSEVMPADIDDATDLNAEVKRLRRENEDFRRKNEDMAVRLRQLEEVVMRSQQQSQQHGPR</sequence>
<feature type="compositionally biased region" description="Polar residues" evidence="2">
    <location>
        <begin position="551"/>
        <end position="560"/>
    </location>
</feature>
<evidence type="ECO:0000256" key="1">
    <source>
        <dbReference type="PROSITE-ProRule" id="PRU00042"/>
    </source>
</evidence>
<dbReference type="Proteomes" id="UP000799750">
    <property type="component" value="Unassembled WGS sequence"/>
</dbReference>
<reference evidence="4" key="1">
    <citation type="journal article" date="2020" name="Stud. Mycol.">
        <title>101 Dothideomycetes genomes: a test case for predicting lifestyles and emergence of pathogens.</title>
        <authorList>
            <person name="Haridas S."/>
            <person name="Albert R."/>
            <person name="Binder M."/>
            <person name="Bloem J."/>
            <person name="Labutti K."/>
            <person name="Salamov A."/>
            <person name="Andreopoulos B."/>
            <person name="Baker S."/>
            <person name="Barry K."/>
            <person name="Bills G."/>
            <person name="Bluhm B."/>
            <person name="Cannon C."/>
            <person name="Castanera R."/>
            <person name="Culley D."/>
            <person name="Daum C."/>
            <person name="Ezra D."/>
            <person name="Gonzalez J."/>
            <person name="Henrissat B."/>
            <person name="Kuo A."/>
            <person name="Liang C."/>
            <person name="Lipzen A."/>
            <person name="Lutzoni F."/>
            <person name="Magnuson J."/>
            <person name="Mondo S."/>
            <person name="Nolan M."/>
            <person name="Ohm R."/>
            <person name="Pangilinan J."/>
            <person name="Park H.-J."/>
            <person name="Ramirez L."/>
            <person name="Alfaro M."/>
            <person name="Sun H."/>
            <person name="Tritt A."/>
            <person name="Yoshinaga Y."/>
            <person name="Zwiers L.-H."/>
            <person name="Turgeon B."/>
            <person name="Goodwin S."/>
            <person name="Spatafora J."/>
            <person name="Crous P."/>
            <person name="Grigoriev I."/>
        </authorList>
    </citation>
    <scope>NUCLEOTIDE SEQUENCE</scope>
    <source>
        <strain evidence="4">CBS 269.34</strain>
    </source>
</reference>
<feature type="compositionally biased region" description="Polar residues" evidence="2">
    <location>
        <begin position="594"/>
        <end position="605"/>
    </location>
</feature>
<dbReference type="InterPro" id="IPR013087">
    <property type="entry name" value="Znf_C2H2_type"/>
</dbReference>
<feature type="domain" description="C2H2-type" evidence="3">
    <location>
        <begin position="722"/>
        <end position="751"/>
    </location>
</feature>
<feature type="compositionally biased region" description="Acidic residues" evidence="2">
    <location>
        <begin position="765"/>
        <end position="782"/>
    </location>
</feature>
<keyword evidence="1" id="KW-0479">Metal-binding</keyword>
<dbReference type="Pfam" id="PF26176">
    <property type="entry name" value="zf_C2H2_17_2"/>
    <property type="match status" value="1"/>
</dbReference>
<feature type="region of interest" description="Disordered" evidence="2">
    <location>
        <begin position="742"/>
        <end position="807"/>
    </location>
</feature>
<feature type="compositionally biased region" description="Low complexity" evidence="2">
    <location>
        <begin position="561"/>
        <end position="572"/>
    </location>
</feature>
<feature type="compositionally biased region" description="Polar residues" evidence="2">
    <location>
        <begin position="615"/>
        <end position="627"/>
    </location>
</feature>